<dbReference type="InterPro" id="IPR013320">
    <property type="entry name" value="ConA-like_dom_sf"/>
</dbReference>
<dbReference type="InterPro" id="IPR001680">
    <property type="entry name" value="WD40_rpt"/>
</dbReference>
<dbReference type="EMBL" id="NIVC01004767">
    <property type="protein sequence ID" value="PAA46628.1"/>
    <property type="molecule type" value="Genomic_DNA"/>
</dbReference>
<evidence type="ECO:0000256" key="3">
    <source>
        <dbReference type="PROSITE-ProRule" id="PRU00221"/>
    </source>
</evidence>
<dbReference type="PANTHER" id="PTHR24033:SF151">
    <property type="entry name" value="NOTCH 2"/>
    <property type="match status" value="1"/>
</dbReference>
<dbReference type="CDD" id="cd00054">
    <property type="entry name" value="EGF_CA"/>
    <property type="match status" value="2"/>
</dbReference>
<evidence type="ECO:0000259" key="8">
    <source>
        <dbReference type="PROSITE" id="PS50026"/>
    </source>
</evidence>
<dbReference type="SMART" id="SM00282">
    <property type="entry name" value="LamG"/>
    <property type="match status" value="6"/>
</dbReference>
<dbReference type="PROSITE" id="PS50082">
    <property type="entry name" value="WD_REPEATS_2"/>
    <property type="match status" value="2"/>
</dbReference>
<dbReference type="SMART" id="SM00320">
    <property type="entry name" value="WD40"/>
    <property type="match status" value="3"/>
</dbReference>
<dbReference type="InterPro" id="IPR051830">
    <property type="entry name" value="NOTCH_homolog"/>
</dbReference>
<dbReference type="InterPro" id="IPR015943">
    <property type="entry name" value="WD40/YVTN_repeat-like_dom_sf"/>
</dbReference>
<evidence type="ECO:0008006" key="11">
    <source>
        <dbReference type="Google" id="ProtNLM"/>
    </source>
</evidence>
<feature type="region of interest" description="Disordered" evidence="4">
    <location>
        <begin position="1733"/>
        <end position="1756"/>
    </location>
</feature>
<dbReference type="PROSITE" id="PS50025">
    <property type="entry name" value="LAM_G_DOMAIN"/>
    <property type="match status" value="3"/>
</dbReference>
<dbReference type="PROSITE" id="PS50026">
    <property type="entry name" value="EGF_3"/>
    <property type="match status" value="2"/>
</dbReference>
<evidence type="ECO:0000256" key="6">
    <source>
        <dbReference type="SAM" id="SignalP"/>
    </source>
</evidence>
<evidence type="ECO:0000256" key="4">
    <source>
        <dbReference type="SAM" id="MobiDB-lite"/>
    </source>
</evidence>
<feature type="domain" description="Laminin G" evidence="7">
    <location>
        <begin position="2225"/>
        <end position="2404"/>
    </location>
</feature>
<feature type="domain" description="Laminin G" evidence="7">
    <location>
        <begin position="1765"/>
        <end position="1958"/>
    </location>
</feature>
<dbReference type="Pfam" id="PF00400">
    <property type="entry name" value="WD40"/>
    <property type="match status" value="2"/>
</dbReference>
<keyword evidence="10" id="KW-1185">Reference proteome</keyword>
<sequence>MRFLGPRTATPLALSLMVLTLMLQSLLVPTDALSTSCSSPWQLDLEVLFKGDSAAGSRRSMLGLSDEESAQLLLTTSGDAKLGLKSSASLNEEAEIAASTGRLPRHRWVNLTVRLSTNSDGSDTVWLLLVDGVPSARAPTTTPPLLIGPLRVTWLLGKNDTGTVVRNTFVTFGCNATPERLVGGANWPYFDNCVGKSNNCPVGCECRATDGDNVCSCPKAAAGCPQERYSLRFASPSLSNALFDVFGDGVTFSGIAGVSLTEGANYLTLRPSAAGQSRCLANGACASCGFYIRLVFKTGLGHQDFALLYAGTLGLSVGVDSSNRLIASLVSKDAEGRWYRWTVAGGVVAENEWSLAEIAWHPAMAGGLRLELNGHRVGQSTGTEMSAALPWESQPKDWYLGRDPVSPAKPVIEDKKLTVLSLLALSADGKTIMEAKNSSSLGGAANGPGPEASEIELGMQHDQPQLVHMVSVSFENDVESGYMLHFSFPAGIRVEDGVQRVPGVFGRALRLPGSTNSFVKIQAGHSCLTDLQWCHQGLTVRLWLRPLGGSVSGGESILLSARGYEVVIQSARLIVRARTDESVWVSRGQRLTFNAWQLIEFSWERRQGLQVYINGSLVDSMAVPTADFSTKAGLSADTAIYLGSAVNVRGRSSPNCDIDELQLWEASRDELIARRKLTLVVEPNAYIWDGIARHRFVGGTASPSVQAVVRGYPRVETAPPGMGTGLRMSLDRDSIVFNENIVCLGDPLNYCPEGFAMVLPLKFEGPVSNVPIISSDTLEVSADATRLIVQFRLSRHIWKAALPASRIPDGTWFVMSISWQLHEGLLVYINDALVTSAYQAGLHDARDAGEELIVGSNPRFAYTRQVMHIGTITWWNARYSYVLNRAALRMRTDYPAVNIIDGPGNYQNQQPATPVQMARIGRSGQIIYRFSGVPDNYDQSLNLTFATRERNALLWHSFREPNTTITVFLKDGNLKIVYERVEDSRSSVAAISHTTKEEITVKLDSMNIADGYPHNVFIQKLGDTLDITIDRRGFERHRVSNEGFWLVPDRGMVHVAEHRALPEYPGFVGDLSGLYVRVGSRLRWNLLENIGGRNPRPDVPFSINGDVRIVYERPPPPDRGSSGGSGGSTGGGSPGSGGVRPGGGGSGGVRPGGGGSGGVRPGGGGSGGVRPGGGGSGGVRPGGGGSGGVRPGGGGGISGGISGGGGGGISGGISGGGGGSRPNGGDGIPSGGKKASFTLEGDKLTMSTFDRLNRRIEIEFLTNEPRGVLFYAGYDGGPTGRNSFLLLEIFDGVFYLVVGPPSMEVVTDERYRFRLSADGQLVDDLISHKVRLWIDGRRPAVEFEGVRKSLGDESQLENDWLFNTFTYIGFDAEDRLPFLCWSRVRFQGCINYIMTGDESDQTSWFYMQPENLVEHQADITGRKSNCHLPKMLPCNEPVLNITRHPVDLCFSMDKYGMTSSDTCSNRWRKNHEVIDNVGALTSGSGQMPTKNFFCDCRHSKFTRATPDDNEFSFVGAPCIRSAPLMVLDGNERYLVARFRGASSHLETRHDDISIRFKTSERTGCIFKAFRMEPNIFLEAYLDDGSPVIATNMHFSGREDRFLDSSANQCTTQRGVYIDCQVLRASYTGPRRGYNDDRWHTLIIKRRANYLAFYVDDDRPGMEFQKVILPVDVRRGFVWQIDSIEIGGCNLGTMTGPYDNFYGFKGKLQNFHWLTTKYLYDLFRASKRFQLEMKTPDHLTTPTPKPTRPSPPEKPESDFTLTFLRTHQYSRLSSGTVMLRNIDSTGFTMELSFRTRESSAVLVFINILQETEKFFGLELHEGRLRYSFNLKDRYSDYVGHVGQLNDDRWHRVWLHIFTPDRYGRGQNRMYFVVDGVNIEGPLVSSMFTYQGEVYLGGVDDDSLARNLERFGFRSYAKPQYSGCMGSVMFYQTSGHIAPLNRAYNLKSEPSGSVIRGSVCQLMRCADDSGFCSNGGTCRETDDGRLQCVCPAGIGGERCELRPECPMNFCNGRGVCDCQGRYPCSPRCTCNANWSGDRCQYQMSCPDSFRCQNNGVCTCSGSSPSYVCRPECRCPTGFTGVFCETPLRCDASLCQNGGTCYCDRAELLRGRCVTKCNCRRLYSGDYCQNFDCGTYLNQCNGRGTCNCRNEDDCTCNCQSGYTGVRCDQQPEQCDGVVCGNFGFCRVTNGQRSCDCSRSGYFVNGLQCSRPADGFLISGEVIYGPSGTSSHKPTPGGYYVLQLPSPKLTDADNVTIGFQTYNKANTSTILTFNGTNGRFWNLELDDGELKLNQNSVRYAIRLPNSVNLADGTYHTIYLEREGNLYRVFINGTFLTRFTTSGQGFPYSQLIFGADPRGRNVFYGTVGNLKWNGVVYDRSKFPDGGRRPTDDHVIPLPLPANLAQPPSCSDKAWRGYCSNNGRCYESGMSLKCECLPPYYGQRCTKTPYGVRIQREDNRDECAVLRVSSVPTGSDGSTRTESFRFGFQTFQSTAVLVTVYNRQEQFWQLFLRDGRVYLRDSFSRDARMVFYPRVNDGAAHTIVGNRDGQSLSFFLDGEGGMVDRYALNRSLFGSDGQFEHSKLEFGAGNYSDGPGRPDYKLCFLGAIGAIEWNGLRPIDEKGSFCPRWCGIWPTTLVGIPFPTTLTIDGFVDLDGSRLPPNGGYADVGGPGPGLVDADLLYPGSNGEVSAVGAGAVVMTGAGGGGGGSGAAVVPGLAAAGFGAGGAGGAVSAWIAGLLLALLLLLSACLWACCHCKPGYYLCCAKGSGGFASFAQLAAMKSQLGAAIGGRKKRSANGGATATDGGAVNMDIGQLDRSTLDTRMHLQGTTDVLSIRSGGGGGAGGMWSRYEHTVRQDDAMSDAYRPRQTYTIGRDKVLDLTSNYQIDTMGAVETGARTQENVYLSENIKVDCALITQNSRYVVTGNAAGSAQVWDCVSGDLIKVMDGRDIGCTEIHLACDDSVLLGLVLDEATGRHRLQMWDFAHGRQIAMPHDAFCSTVTVNRSGAHAVIAFLDSAGKASNLLVWDIGSNQASRTLPLPPVPGLTDVITYLRVSREDQYVVAGFPNSASGMATYLVYDLGAPVGSPPLQVDFDAVVHCTELGAGEAVTGTAKGELLVWALATGQVERPICLQGGGPAHQSAIKAVSWSADGRVFASGGADFVVHVWDMTSETLTFALEGHTDDVQSICISVDAEILVSGSWDGSIRVWKLKDGSQLCWFTSNIDIFKVILSRDKRCVVGLGERANNRKLIMLQIIRQKSRRTRSRGQSDGQAIAET</sequence>
<dbReference type="InterPro" id="IPR009030">
    <property type="entry name" value="Growth_fac_rcpt_cys_sf"/>
</dbReference>
<gene>
    <name evidence="9" type="ORF">BOX15_Mlig000467g3</name>
</gene>
<dbReference type="SUPFAM" id="SSF49899">
    <property type="entry name" value="Concanavalin A-like lectins/glucanases"/>
    <property type="match status" value="8"/>
</dbReference>
<feature type="domain" description="Laminin G" evidence="7">
    <location>
        <begin position="1236"/>
        <end position="1426"/>
    </location>
</feature>
<dbReference type="Pfam" id="PF02210">
    <property type="entry name" value="Laminin_G_2"/>
    <property type="match status" value="3"/>
</dbReference>
<dbReference type="OrthoDB" id="406708at2759"/>
<keyword evidence="2" id="KW-0245">EGF-like domain</keyword>
<dbReference type="Pfam" id="PF13385">
    <property type="entry name" value="Laminin_G_3"/>
    <property type="match status" value="1"/>
</dbReference>
<dbReference type="PROSITE" id="PS00022">
    <property type="entry name" value="EGF_1"/>
    <property type="match status" value="5"/>
</dbReference>
<evidence type="ECO:0000256" key="5">
    <source>
        <dbReference type="SAM" id="Phobius"/>
    </source>
</evidence>
<organism evidence="9 10">
    <name type="scientific">Macrostomum lignano</name>
    <dbReference type="NCBI Taxonomy" id="282301"/>
    <lineage>
        <taxon>Eukaryota</taxon>
        <taxon>Metazoa</taxon>
        <taxon>Spiralia</taxon>
        <taxon>Lophotrochozoa</taxon>
        <taxon>Platyhelminthes</taxon>
        <taxon>Rhabditophora</taxon>
        <taxon>Macrostomorpha</taxon>
        <taxon>Macrostomida</taxon>
        <taxon>Macrostomidae</taxon>
        <taxon>Macrostomum</taxon>
    </lineage>
</organism>
<comment type="caution">
    <text evidence="2">Lacks conserved residue(s) required for the propagation of feature annotation.</text>
</comment>
<evidence type="ECO:0000256" key="1">
    <source>
        <dbReference type="ARBA" id="ARBA00023157"/>
    </source>
</evidence>
<feature type="compositionally biased region" description="Gly residues" evidence="4">
    <location>
        <begin position="1121"/>
        <end position="1230"/>
    </location>
</feature>
<name>A0A267DBG4_9PLAT</name>
<protein>
    <recommendedName>
        <fullName evidence="11">EGF-like domain-containing protein</fullName>
    </recommendedName>
</protein>
<feature type="disulfide bond" evidence="2">
    <location>
        <begin position="1988"/>
        <end position="1997"/>
    </location>
</feature>
<dbReference type="InterPro" id="IPR000742">
    <property type="entry name" value="EGF"/>
</dbReference>
<feature type="repeat" description="WD" evidence="3">
    <location>
        <begin position="3172"/>
        <end position="3209"/>
    </location>
</feature>
<dbReference type="Gene3D" id="2.60.120.200">
    <property type="match status" value="7"/>
</dbReference>
<evidence type="ECO:0000256" key="2">
    <source>
        <dbReference type="PROSITE-ProRule" id="PRU00076"/>
    </source>
</evidence>
<dbReference type="Gene3D" id="2.10.25.10">
    <property type="entry name" value="Laminin"/>
    <property type="match status" value="2"/>
</dbReference>
<proteinExistence type="predicted"/>
<keyword evidence="1 2" id="KW-1015">Disulfide bond</keyword>
<feature type="repeat" description="WD" evidence="3">
    <location>
        <begin position="3130"/>
        <end position="3171"/>
    </location>
</feature>
<feature type="domain" description="EGF-like" evidence="8">
    <location>
        <begin position="1959"/>
        <end position="1998"/>
    </location>
</feature>
<keyword evidence="5" id="KW-0472">Membrane</keyword>
<accession>A0A267DBG4</accession>
<dbReference type="Gene3D" id="2.130.10.10">
    <property type="entry name" value="YVTN repeat-like/Quinoprotein amine dehydrogenase"/>
    <property type="match status" value="2"/>
</dbReference>
<dbReference type="PROSITE" id="PS01186">
    <property type="entry name" value="EGF_2"/>
    <property type="match status" value="3"/>
</dbReference>
<dbReference type="SUPFAM" id="SSF57184">
    <property type="entry name" value="Growth factor receptor domain"/>
    <property type="match status" value="1"/>
</dbReference>
<feature type="domain" description="EGF-like" evidence="8">
    <location>
        <begin position="2400"/>
        <end position="2440"/>
    </location>
</feature>
<reference evidence="9 10" key="1">
    <citation type="submission" date="2017-06" db="EMBL/GenBank/DDBJ databases">
        <title>A platform for efficient transgenesis in Macrostomum lignano, a flatworm model organism for stem cell research.</title>
        <authorList>
            <person name="Berezikov E."/>
        </authorList>
    </citation>
    <scope>NUCLEOTIDE SEQUENCE [LARGE SCALE GENOMIC DNA]</scope>
    <source>
        <strain evidence="9">DV1</strain>
        <tissue evidence="9">Whole organism</tissue>
    </source>
</reference>
<comment type="caution">
    <text evidence="9">The sequence shown here is derived from an EMBL/GenBank/DDBJ whole genome shotgun (WGS) entry which is preliminary data.</text>
</comment>
<feature type="signal peptide" evidence="6">
    <location>
        <begin position="1"/>
        <end position="32"/>
    </location>
</feature>
<dbReference type="STRING" id="282301.A0A267DBG4"/>
<keyword evidence="3" id="KW-0853">WD repeat</keyword>
<keyword evidence="6" id="KW-0732">Signal</keyword>
<evidence type="ECO:0000259" key="7">
    <source>
        <dbReference type="PROSITE" id="PS50025"/>
    </source>
</evidence>
<evidence type="ECO:0000313" key="10">
    <source>
        <dbReference type="Proteomes" id="UP000215902"/>
    </source>
</evidence>
<dbReference type="PROSITE" id="PS50294">
    <property type="entry name" value="WD_REPEATS_REGION"/>
    <property type="match status" value="2"/>
</dbReference>
<dbReference type="InterPro" id="IPR001791">
    <property type="entry name" value="Laminin_G"/>
</dbReference>
<dbReference type="PANTHER" id="PTHR24033">
    <property type="entry name" value="EGF-LIKE DOMAIN-CONTAINING PROTEIN"/>
    <property type="match status" value="1"/>
</dbReference>
<feature type="transmembrane region" description="Helical" evidence="5">
    <location>
        <begin position="2727"/>
        <end position="2747"/>
    </location>
</feature>
<feature type="chain" id="PRO_5012740796" description="EGF-like domain-containing protein" evidence="6">
    <location>
        <begin position="33"/>
        <end position="3271"/>
    </location>
</feature>
<dbReference type="SUPFAM" id="SSF50998">
    <property type="entry name" value="Quinoprotein alcohol dehydrogenase-like"/>
    <property type="match status" value="1"/>
</dbReference>
<keyword evidence="5" id="KW-0812">Transmembrane</keyword>
<dbReference type="Proteomes" id="UP000215902">
    <property type="component" value="Unassembled WGS sequence"/>
</dbReference>
<feature type="region of interest" description="Disordered" evidence="4">
    <location>
        <begin position="1109"/>
        <end position="1236"/>
    </location>
</feature>
<feature type="disulfide bond" evidence="2">
    <location>
        <begin position="2430"/>
        <end position="2439"/>
    </location>
</feature>
<dbReference type="InterPro" id="IPR011047">
    <property type="entry name" value="Quinoprotein_ADH-like_sf"/>
</dbReference>
<evidence type="ECO:0000313" key="9">
    <source>
        <dbReference type="EMBL" id="PAA46628.1"/>
    </source>
</evidence>
<keyword evidence="5" id="KW-1133">Transmembrane helix</keyword>
<dbReference type="SMART" id="SM00181">
    <property type="entry name" value="EGF"/>
    <property type="match status" value="7"/>
</dbReference>
<dbReference type="CDD" id="cd00110">
    <property type="entry name" value="LamG"/>
    <property type="match status" value="5"/>
</dbReference>